<dbReference type="InterPro" id="IPR032812">
    <property type="entry name" value="SbsA_Ig"/>
</dbReference>
<evidence type="ECO:0000256" key="1">
    <source>
        <dbReference type="ARBA" id="ARBA00022729"/>
    </source>
</evidence>
<feature type="compositionally biased region" description="Polar residues" evidence="2">
    <location>
        <begin position="757"/>
        <end position="771"/>
    </location>
</feature>
<name>A0A3A8MZE7_9BACT</name>
<proteinExistence type="predicted"/>
<feature type="region of interest" description="Disordered" evidence="2">
    <location>
        <begin position="751"/>
        <end position="805"/>
    </location>
</feature>
<dbReference type="InterPro" id="IPR008969">
    <property type="entry name" value="CarboxyPept-like_regulatory"/>
</dbReference>
<dbReference type="SUPFAM" id="SSF49464">
    <property type="entry name" value="Carboxypeptidase regulatory domain-like"/>
    <property type="match status" value="1"/>
</dbReference>
<dbReference type="Pfam" id="PF09136">
    <property type="entry name" value="Glucodextran_B"/>
    <property type="match status" value="4"/>
</dbReference>
<evidence type="ECO:0000256" key="2">
    <source>
        <dbReference type="SAM" id="MobiDB-lite"/>
    </source>
</evidence>
<feature type="domain" description="SbsA Ig-like" evidence="3">
    <location>
        <begin position="1054"/>
        <end position="1142"/>
    </location>
</feature>
<evidence type="ECO:0000313" key="4">
    <source>
        <dbReference type="EMBL" id="RKH37608.1"/>
    </source>
</evidence>
<dbReference type="PROSITE" id="PS51257">
    <property type="entry name" value="PROKAR_LIPOPROTEIN"/>
    <property type="match status" value="1"/>
</dbReference>
<dbReference type="EMBL" id="RAWG01000231">
    <property type="protein sequence ID" value="RKH37608.1"/>
    <property type="molecule type" value="Genomic_DNA"/>
</dbReference>
<feature type="non-terminal residue" evidence="4">
    <location>
        <position position="1419"/>
    </location>
</feature>
<dbReference type="Gene3D" id="2.60.40.10">
    <property type="entry name" value="Immunoglobulins"/>
    <property type="match status" value="7"/>
</dbReference>
<dbReference type="InterPro" id="IPR013783">
    <property type="entry name" value="Ig-like_fold"/>
</dbReference>
<protein>
    <recommendedName>
        <fullName evidence="3">SbsA Ig-like domain-containing protein</fullName>
    </recommendedName>
</protein>
<dbReference type="Pfam" id="PF13205">
    <property type="entry name" value="Big_5"/>
    <property type="match status" value="1"/>
</dbReference>
<dbReference type="Proteomes" id="UP000273405">
    <property type="component" value="Unassembled WGS sequence"/>
</dbReference>
<comment type="caution">
    <text evidence="4">The sequence shown here is derived from an EMBL/GenBank/DDBJ whole genome shotgun (WGS) entry which is preliminary data.</text>
</comment>
<organism evidence="4 5">
    <name type="scientific">Corallococcus sicarius</name>
    <dbReference type="NCBI Taxonomy" id="2316726"/>
    <lineage>
        <taxon>Bacteria</taxon>
        <taxon>Pseudomonadati</taxon>
        <taxon>Myxococcota</taxon>
        <taxon>Myxococcia</taxon>
        <taxon>Myxococcales</taxon>
        <taxon>Cystobacterineae</taxon>
        <taxon>Myxococcaceae</taxon>
        <taxon>Corallococcus</taxon>
    </lineage>
</organism>
<keyword evidence="1" id="KW-0732">Signal</keyword>
<gene>
    <name evidence="4" type="ORF">D7X12_28985</name>
</gene>
<evidence type="ECO:0000313" key="5">
    <source>
        <dbReference type="Proteomes" id="UP000273405"/>
    </source>
</evidence>
<keyword evidence="5" id="KW-1185">Reference proteome</keyword>
<dbReference type="Gene3D" id="2.60.40.3710">
    <property type="match status" value="1"/>
</dbReference>
<reference evidence="5" key="1">
    <citation type="submission" date="2018-09" db="EMBL/GenBank/DDBJ databases">
        <authorList>
            <person name="Livingstone P.G."/>
            <person name="Whitworth D.E."/>
        </authorList>
    </citation>
    <scope>NUCLEOTIDE SEQUENCE [LARGE SCALE GENOMIC DNA]</scope>
    <source>
        <strain evidence="5">CA040B</strain>
    </source>
</reference>
<sequence length="1419" mass="144871">MRSTWLWGALALTVVVGCGKQPQVQEASPKPVDTSPSRAALAPGLVQACAPVEPVTTNASWRGGTLVVAGGAEGSAQIPGAVGEQALLVVQNGDGRGQNAVQSAEVTLDGATVLTLAPGTPLAVRRVVLDAPNLLAVSATGGGQVRTSVAALTNLPCVMTNVVAQVGSAPPAEATFAPKSAETLGILMVDLSGEGTTAQVLLNGVDMLAAVPEAERRTFTVAVPLQASNTLKVTVQGADGASARASVFDADSMPPALTLREPEPGAYFPTSPVVFSGRFGADTKEVFVNGQTAAIVGQNGFRSEVALSEGINAITTVIHDSCGNIARECRPVVLDAQSPVLEITGVTEGLVTQGPVIPTWTVTGGDSPVVTASLNGAPFVSGQSVLLQNDYELLVRAEDAQGRVTLKRLRFAVRTSPPTVVVTGVVDQQVLPGPVTIRVEVTSPYTEALTITLDNKPFENDSVVSVSGPHTLRIVARDAAYNYNVQTLYFTINAPPILALVSPANGSVTNQSEVELVVRATDDAAVGEVKVGERSLVLGVDGNHRATVPLVEGSNVLQVVAYDALGGTGTLAVQLVRDSHPPDLVVDAPADDAIMNSATVTITGTVTDETPVTLTVAGTPVTPDAQGAFSAQAPLVSGLNTLVIVATDAAGNPTVISRKVTRSSALPTLVVTDPPEGYVFTASNVTVRGEASSPDPTDTPGVTVNGNTAVVHADGTFAYVLSVPVGDLSVVVRATDKHGAFTEKALLLHRLPGGTDAGTQPSQDGGTQPSQDGGPASGTDAGPAFELDAGAPEPQPAPTLVVDSPDDGAVLGGARFAVTGQVEGGELPLQVTVNGLPAAVASRHFSVSVALLEGPQTLTLVVKDALGRVASAVRDVSVDRTAPSLVLTQPTTNPATVTQSPFLLKGTAGDAHLARVTVGGVAATVVAGSFAVPVTLQAGSNTLVVVAEDLAGNVRVRNQVLNIISVPPQVTVLAPADGTEAATDEIDVRVQVSGGAAPVTVSIGTMPATEVSPGVYQSKVALALGANTIDVTATDANGVSGFASIAVRYRDVEQEPLAVSGVAPASGSTGVETDALVSVSFNKPVDAATAPSHFEVRARGAKLEGGYSVAPGGQTVTFIAREALPAGERIYVRVQGAEAAQGPDQGTTFASEFTVRRPLTVVRGVVLDERQLPLSGVRVEVVGQAGRSTRTGPDGNWALLGVHGGQQVVVRYEGGATSDGRSLPTVRRQLFVTEAQETQDRPLMLFPVDGASAQPVNGAAGGALTFNGTQDALRFDVAPGGLAFADGTTEGVLTVTELPPHGRPVPMEDRASVAALWQLGPARVQFLKPLTRLTLPNRTRLPAGRMAVLIAFDERRLALKRVGFAHVSADEKSLVSEGPVASASFDFFGYMEITPAQQLEVEAALARADGTPGGGGGGG</sequence>
<evidence type="ECO:0000259" key="3">
    <source>
        <dbReference type="Pfam" id="PF13205"/>
    </source>
</evidence>
<accession>A0A3A8MZE7</accession>